<dbReference type="GO" id="GO:0006508">
    <property type="term" value="P:proteolysis"/>
    <property type="evidence" value="ECO:0007669"/>
    <property type="project" value="UniProtKB-KW"/>
</dbReference>
<protein>
    <recommendedName>
        <fullName evidence="7">Aminopeptidase</fullName>
    </recommendedName>
</protein>
<evidence type="ECO:0000256" key="3">
    <source>
        <dbReference type="ARBA" id="ARBA00022807"/>
    </source>
</evidence>
<evidence type="ECO:0000256" key="4">
    <source>
        <dbReference type="SAM" id="SignalP"/>
    </source>
</evidence>
<reference evidence="5" key="1">
    <citation type="submission" date="2019-08" db="EMBL/GenBank/DDBJ databases">
        <title>Genomic characterization of a novel candidate phylum (ARYD3) from a high temperature, high salinity tertiary oil reservoir in north central Oklahoma, USA.</title>
        <authorList>
            <person name="Youssef N.H."/>
            <person name="Yadav A."/>
            <person name="Elshahed M.S."/>
        </authorList>
    </citation>
    <scope>NUCLEOTIDE SEQUENCE [LARGE SCALE GENOMIC DNA]</scope>
    <source>
        <strain evidence="5">ARYD3</strain>
    </source>
</reference>
<keyword evidence="2" id="KW-0378">Hydrolase</keyword>
<evidence type="ECO:0000313" key="6">
    <source>
        <dbReference type="Proteomes" id="UP000324143"/>
    </source>
</evidence>
<organism evidence="5 6">
    <name type="scientific">Candidatus Mcinerneyibacterium aminivorans</name>
    <dbReference type="NCBI Taxonomy" id="2703815"/>
    <lineage>
        <taxon>Bacteria</taxon>
        <taxon>Candidatus Macinerneyibacteriota</taxon>
        <taxon>Candidatus Mcinerneyibacteria</taxon>
        <taxon>Candidatus Mcinerneyibacteriales</taxon>
        <taxon>Candidatus Mcinerneyibacteriaceae</taxon>
        <taxon>Candidatus Mcinerneyibacterium</taxon>
    </lineage>
</organism>
<dbReference type="Gene3D" id="3.90.70.10">
    <property type="entry name" value="Cysteine proteinases"/>
    <property type="match status" value="1"/>
</dbReference>
<dbReference type="GO" id="GO:0009636">
    <property type="term" value="P:response to toxic substance"/>
    <property type="evidence" value="ECO:0007669"/>
    <property type="project" value="TreeGrafter"/>
</dbReference>
<keyword evidence="1" id="KW-0645">Protease</keyword>
<comment type="caution">
    <text evidence="5">The sequence shown here is derived from an EMBL/GenBank/DDBJ whole genome shotgun (WGS) entry which is preliminary data.</text>
</comment>
<evidence type="ECO:0000256" key="2">
    <source>
        <dbReference type="ARBA" id="ARBA00022801"/>
    </source>
</evidence>
<accession>A0A5D0MLX2</accession>
<dbReference type="GO" id="GO:0070005">
    <property type="term" value="F:cysteine-type aminopeptidase activity"/>
    <property type="evidence" value="ECO:0007669"/>
    <property type="project" value="InterPro"/>
</dbReference>
<keyword evidence="6" id="KW-1185">Reference proteome</keyword>
<dbReference type="PANTHER" id="PTHR10363">
    <property type="entry name" value="BLEOMYCIN HYDROLASE"/>
    <property type="match status" value="1"/>
</dbReference>
<evidence type="ECO:0000313" key="5">
    <source>
        <dbReference type="EMBL" id="TYB31579.1"/>
    </source>
</evidence>
<dbReference type="AlphaFoldDB" id="A0A5D0MLX2"/>
<keyword evidence="3" id="KW-0788">Thiol protease</keyword>
<keyword evidence="4" id="KW-0732">Signal</keyword>
<dbReference type="InterPro" id="IPR038765">
    <property type="entry name" value="Papain-like_cys_pep_sf"/>
</dbReference>
<name>A0A5D0MLX2_9BACT</name>
<dbReference type="Proteomes" id="UP000324143">
    <property type="component" value="Unassembled WGS sequence"/>
</dbReference>
<proteinExistence type="predicted"/>
<feature type="chain" id="PRO_5023007501" description="Aminopeptidase" evidence="4">
    <location>
        <begin position="20"/>
        <end position="133"/>
    </location>
</feature>
<sequence>MKKLSVIIFFVLILTVSLAAADKSISKEMLEDITKYKATGKDKLIQDTFFENSVWTMAINPDIFRKHNDRFSHEIKSGNITNQEYTGRCWIFGALNSIRPFVIEKTGKKDFEFSQNISIFTANWKRQIIFLKR</sequence>
<dbReference type="InterPro" id="IPR004134">
    <property type="entry name" value="Peptidase_C1B"/>
</dbReference>
<evidence type="ECO:0008006" key="7">
    <source>
        <dbReference type="Google" id="ProtNLM"/>
    </source>
</evidence>
<dbReference type="EMBL" id="VSIX01000032">
    <property type="protein sequence ID" value="TYB31579.1"/>
    <property type="molecule type" value="Genomic_DNA"/>
</dbReference>
<dbReference type="PANTHER" id="PTHR10363:SF2">
    <property type="entry name" value="BLEOMYCIN HYDROLASE"/>
    <property type="match status" value="1"/>
</dbReference>
<evidence type="ECO:0000256" key="1">
    <source>
        <dbReference type="ARBA" id="ARBA00022670"/>
    </source>
</evidence>
<feature type="signal peptide" evidence="4">
    <location>
        <begin position="1"/>
        <end position="19"/>
    </location>
</feature>
<dbReference type="Pfam" id="PF03051">
    <property type="entry name" value="Peptidase_C1_2"/>
    <property type="match status" value="1"/>
</dbReference>
<dbReference type="InterPro" id="IPR000169">
    <property type="entry name" value="Pept_cys_AS"/>
</dbReference>
<dbReference type="GO" id="GO:0005737">
    <property type="term" value="C:cytoplasm"/>
    <property type="evidence" value="ECO:0007669"/>
    <property type="project" value="TreeGrafter"/>
</dbReference>
<dbReference type="SUPFAM" id="SSF54001">
    <property type="entry name" value="Cysteine proteinases"/>
    <property type="match status" value="1"/>
</dbReference>
<dbReference type="PROSITE" id="PS00139">
    <property type="entry name" value="THIOL_PROTEASE_CYS"/>
    <property type="match status" value="1"/>
</dbReference>
<dbReference type="GO" id="GO:0043418">
    <property type="term" value="P:homocysteine catabolic process"/>
    <property type="evidence" value="ECO:0007669"/>
    <property type="project" value="TreeGrafter"/>
</dbReference>
<gene>
    <name evidence="5" type="ORF">FXF47_03005</name>
</gene>